<dbReference type="RefSeq" id="WP_015775231.1">
    <property type="nucleotide sequence ID" value="NC_013173.1"/>
</dbReference>
<dbReference type="FunFam" id="3.30.70.100:FF:000005">
    <property type="entry name" value="Copper-exporting P-type ATPase A"/>
    <property type="match status" value="2"/>
</dbReference>
<dbReference type="PROSITE" id="PS50846">
    <property type="entry name" value="HMA_2"/>
    <property type="match status" value="2"/>
</dbReference>
<dbReference type="SUPFAM" id="SSF81653">
    <property type="entry name" value="Calcium ATPase, transduction domain A"/>
    <property type="match status" value="1"/>
</dbReference>
<dbReference type="GO" id="GO:0005507">
    <property type="term" value="F:copper ion binding"/>
    <property type="evidence" value="ECO:0007669"/>
    <property type="project" value="InterPro"/>
</dbReference>
<feature type="transmembrane region" description="Helical" evidence="18">
    <location>
        <begin position="241"/>
        <end position="261"/>
    </location>
</feature>
<dbReference type="SFLD" id="SFLDF00027">
    <property type="entry name" value="p-type_atpase"/>
    <property type="match status" value="1"/>
</dbReference>
<keyword evidence="15" id="KW-0186">Copper</keyword>
<dbReference type="InterPro" id="IPR036163">
    <property type="entry name" value="HMA_dom_sf"/>
</dbReference>
<feature type="domain" description="HMA" evidence="19">
    <location>
        <begin position="78"/>
        <end position="144"/>
    </location>
</feature>
<keyword evidence="14 18" id="KW-1133">Transmembrane helix</keyword>
<gene>
    <name evidence="20" type="ordered locus">Dbac_3067</name>
</gene>
<dbReference type="InterPro" id="IPR006121">
    <property type="entry name" value="HMA_dom"/>
</dbReference>
<evidence type="ECO:0000256" key="18">
    <source>
        <dbReference type="RuleBase" id="RU362081"/>
    </source>
</evidence>
<dbReference type="eggNOG" id="COG2217">
    <property type="taxonomic scope" value="Bacteria"/>
</dbReference>
<dbReference type="OrthoDB" id="9763278at2"/>
<evidence type="ECO:0000256" key="2">
    <source>
        <dbReference type="ARBA" id="ARBA00006024"/>
    </source>
</evidence>
<dbReference type="KEGG" id="dba:Dbac_3067"/>
<dbReference type="GO" id="GO:0005524">
    <property type="term" value="F:ATP binding"/>
    <property type="evidence" value="ECO:0007669"/>
    <property type="project" value="UniProtKB-UniRule"/>
</dbReference>
<dbReference type="Pfam" id="PF00122">
    <property type="entry name" value="E1-E2_ATPase"/>
    <property type="match status" value="1"/>
</dbReference>
<dbReference type="SUPFAM" id="SSF56784">
    <property type="entry name" value="HAD-like"/>
    <property type="match status" value="1"/>
</dbReference>
<feature type="transmembrane region" description="Helical" evidence="18">
    <location>
        <begin position="453"/>
        <end position="475"/>
    </location>
</feature>
<evidence type="ECO:0000256" key="5">
    <source>
        <dbReference type="ARBA" id="ARBA00022475"/>
    </source>
</evidence>
<keyword evidence="16" id="KW-0406">Ion transport</keyword>
<feature type="transmembrane region" description="Helical" evidence="18">
    <location>
        <begin position="273"/>
        <end position="291"/>
    </location>
</feature>
<keyword evidence="4" id="KW-0813">Transport</keyword>
<keyword evidence="7 18" id="KW-0479">Metal-binding</keyword>
<dbReference type="FunFam" id="2.70.150.10:FF:000020">
    <property type="entry name" value="Copper-exporting P-type ATPase A"/>
    <property type="match status" value="1"/>
</dbReference>
<dbReference type="HOGENOM" id="CLU_001771_0_3_7"/>
<evidence type="ECO:0000256" key="1">
    <source>
        <dbReference type="ARBA" id="ARBA00004651"/>
    </source>
</evidence>
<keyword evidence="5 18" id="KW-1003">Cell membrane</keyword>
<dbReference type="GO" id="GO:0140581">
    <property type="term" value="F:P-type monovalent copper transporter activity"/>
    <property type="evidence" value="ECO:0007669"/>
    <property type="project" value="UniProtKB-EC"/>
</dbReference>
<feature type="transmembrane region" description="Helical" evidence="18">
    <location>
        <begin position="168"/>
        <end position="189"/>
    </location>
</feature>
<dbReference type="InterPro" id="IPR006122">
    <property type="entry name" value="HMA_Cu_ion-bd"/>
</dbReference>
<dbReference type="PRINTS" id="PR00119">
    <property type="entry name" value="CATATPASE"/>
</dbReference>
<dbReference type="GO" id="GO:0016887">
    <property type="term" value="F:ATP hydrolysis activity"/>
    <property type="evidence" value="ECO:0007669"/>
    <property type="project" value="InterPro"/>
</dbReference>
<evidence type="ECO:0000313" key="21">
    <source>
        <dbReference type="Proteomes" id="UP000002216"/>
    </source>
</evidence>
<dbReference type="SUPFAM" id="SSF55008">
    <property type="entry name" value="HMA, heavy metal-associated domain"/>
    <property type="match status" value="2"/>
</dbReference>
<evidence type="ECO:0000256" key="6">
    <source>
        <dbReference type="ARBA" id="ARBA00022692"/>
    </source>
</evidence>
<organism evidence="20 21">
    <name type="scientific">Desulfomicrobium baculatum (strain DSM 4028 / VKM B-1378 / X)</name>
    <name type="common">Desulfovibrio baculatus</name>
    <dbReference type="NCBI Taxonomy" id="525897"/>
    <lineage>
        <taxon>Bacteria</taxon>
        <taxon>Pseudomonadati</taxon>
        <taxon>Thermodesulfobacteriota</taxon>
        <taxon>Desulfovibrionia</taxon>
        <taxon>Desulfovibrionales</taxon>
        <taxon>Desulfomicrobiaceae</taxon>
        <taxon>Desulfomicrobium</taxon>
    </lineage>
</organism>
<comment type="subcellular location">
    <subcellularLocation>
        <location evidence="1">Cell membrane</location>
        <topology evidence="1">Multi-pass membrane protein</topology>
    </subcellularLocation>
</comment>
<keyword evidence="21" id="KW-1185">Reference proteome</keyword>
<keyword evidence="8" id="KW-0677">Repeat</keyword>
<dbReference type="InterPro" id="IPR036412">
    <property type="entry name" value="HAD-like_sf"/>
</dbReference>
<evidence type="ECO:0000256" key="10">
    <source>
        <dbReference type="ARBA" id="ARBA00022796"/>
    </source>
</evidence>
<evidence type="ECO:0000256" key="14">
    <source>
        <dbReference type="ARBA" id="ARBA00022989"/>
    </source>
</evidence>
<evidence type="ECO:0000256" key="8">
    <source>
        <dbReference type="ARBA" id="ARBA00022737"/>
    </source>
</evidence>
<dbReference type="PRINTS" id="PR00943">
    <property type="entry name" value="CUATPASE"/>
</dbReference>
<keyword evidence="12" id="KW-0460">Magnesium</keyword>
<dbReference type="NCBIfam" id="TIGR01525">
    <property type="entry name" value="ATPase-IB_hvy"/>
    <property type="match status" value="1"/>
</dbReference>
<reference evidence="20 21" key="1">
    <citation type="journal article" date="2009" name="Stand. Genomic Sci.">
        <title>Complete genome sequence of Desulfomicrobium baculatum type strain (X).</title>
        <authorList>
            <person name="Copeland A."/>
            <person name="Spring S."/>
            <person name="Goker M."/>
            <person name="Schneider S."/>
            <person name="Lapidus A."/>
            <person name="Del Rio T.G."/>
            <person name="Tice H."/>
            <person name="Cheng J.F."/>
            <person name="Chen F."/>
            <person name="Nolan M."/>
            <person name="Bruce D."/>
            <person name="Goodwin L."/>
            <person name="Pitluck S."/>
            <person name="Ivanova N."/>
            <person name="Mavrommatis K."/>
            <person name="Ovchinnikova G."/>
            <person name="Pati A."/>
            <person name="Chen A."/>
            <person name="Palaniappan K."/>
            <person name="Land M."/>
            <person name="Hauser L."/>
            <person name="Chang Y.J."/>
            <person name="Jeffries C.C."/>
            <person name="Meincke L."/>
            <person name="Sims D."/>
            <person name="Brettin T."/>
            <person name="Detter J.C."/>
            <person name="Han C."/>
            <person name="Chain P."/>
            <person name="Bristow J."/>
            <person name="Eisen J.A."/>
            <person name="Markowitz V."/>
            <person name="Hugenholtz P."/>
            <person name="Kyrpides N.C."/>
            <person name="Klenk H.P."/>
            <person name="Lucas S."/>
        </authorList>
    </citation>
    <scope>NUCLEOTIDE SEQUENCE [LARGE SCALE GENOMIC DNA]</scope>
    <source>
        <strain evidence="21">DSM 4028 / VKM B-1378 / X</strain>
    </source>
</reference>
<dbReference type="Pfam" id="PF00403">
    <property type="entry name" value="HMA"/>
    <property type="match status" value="2"/>
</dbReference>
<dbReference type="EMBL" id="CP001629">
    <property type="protein sequence ID" value="ACU91142.1"/>
    <property type="molecule type" value="Genomic_DNA"/>
</dbReference>
<name>C7LWT2_DESBD</name>
<dbReference type="InterPro" id="IPR044492">
    <property type="entry name" value="P_typ_ATPase_HD_dom"/>
</dbReference>
<evidence type="ECO:0000256" key="12">
    <source>
        <dbReference type="ARBA" id="ARBA00022842"/>
    </source>
</evidence>
<dbReference type="NCBIfam" id="TIGR01494">
    <property type="entry name" value="ATPase_P-type"/>
    <property type="match status" value="1"/>
</dbReference>
<dbReference type="InterPro" id="IPR023298">
    <property type="entry name" value="ATPase_P-typ_TM_dom_sf"/>
</dbReference>
<evidence type="ECO:0000256" key="15">
    <source>
        <dbReference type="ARBA" id="ARBA00023008"/>
    </source>
</evidence>
<keyword evidence="13" id="KW-1278">Translocase</keyword>
<evidence type="ECO:0000256" key="4">
    <source>
        <dbReference type="ARBA" id="ARBA00022448"/>
    </source>
</evidence>
<dbReference type="Gene3D" id="3.30.70.100">
    <property type="match status" value="2"/>
</dbReference>
<evidence type="ECO:0000256" key="7">
    <source>
        <dbReference type="ARBA" id="ARBA00022723"/>
    </source>
</evidence>
<dbReference type="Gene3D" id="2.70.150.10">
    <property type="entry name" value="Calcium-transporting ATPase, cytoplasmic transduction domain A"/>
    <property type="match status" value="1"/>
</dbReference>
<evidence type="ECO:0000256" key="17">
    <source>
        <dbReference type="ARBA" id="ARBA00023136"/>
    </source>
</evidence>
<dbReference type="SFLD" id="SFLDG00002">
    <property type="entry name" value="C1.7:_P-type_atpase_like"/>
    <property type="match status" value="1"/>
</dbReference>
<accession>C7LWT2</accession>
<dbReference type="InterPro" id="IPR023299">
    <property type="entry name" value="ATPase_P-typ_cyto_dom_N"/>
</dbReference>
<dbReference type="InterPro" id="IPR018303">
    <property type="entry name" value="ATPase_P-typ_P_site"/>
</dbReference>
<dbReference type="STRING" id="525897.Dbac_3067"/>
<dbReference type="PROSITE" id="PS01047">
    <property type="entry name" value="HMA_1"/>
    <property type="match status" value="1"/>
</dbReference>
<dbReference type="GO" id="GO:0043682">
    <property type="term" value="F:P-type divalent copper transporter activity"/>
    <property type="evidence" value="ECO:0007669"/>
    <property type="project" value="TreeGrafter"/>
</dbReference>
<keyword evidence="11 18" id="KW-0067">ATP-binding</keyword>
<evidence type="ECO:0000256" key="13">
    <source>
        <dbReference type="ARBA" id="ARBA00022967"/>
    </source>
</evidence>
<sequence length="824" mass="87740">MNSTSRSIRLPVGGMHCAACSTRIEKVVGAMPGVEQIVVNLATEEMDLRFNPQDAPLDTILEQVRELGFSVEAPTEQSVLELKIGGMHCAACSSRIERVTGRIEGVTEASVNLGAESGRFVFDPALVSQRALRQAIHDAGFTTSIPQKERAGDEEERINARLAEKKKVVLWSMAFALPLLVLSMGHMWGMPLPHWLDPMHAPGAFALAQLLLTLPVVWSGRSFYLIGFPALARRAPNMDSLVAVGTGAALVYSLWNTVEIWLGVDAQARAMDLYYESAAVLIAMISLGKFFEARSVSRTTGAVRALMALAPDTATLVDGENERKIPVEEIEPGDLLRIRPGERLPVDGEVAEGQSHVDESMLTGEPLPVRRGPGGRVYGGTLNTTGAFVMRASLVGEDTMLARIVRLVRDAQGSKAPIASLADTISYYFVPVVMVLALVSGLAWYFFSDEPFVFALRIAISVLVIACPCAMGLATPTSIMVGTGRGAQLGVLIKSGRALQRAGELGTLVFDKTGTLTVGKPVLSEVWVDPAAGIDKESLLRLSASIEAQSEHPLARAVVLAVQGPLPKASDFLSVPGQGVTAVVEGRAVAIGNERLMQAENLNLEEAKAVRERMEENGATVVHVAVDGRLAGLLAVSDQLRPEAKGALQRLRDLGMEIVLLTGDSERSAQAVARQLGIGRVIAGVLPDRKAEVIIDLQKEGRAVGMVGDGINDAPALARADLGVAMGGGMDVALESGDVVLMREDLTGVLTALSLSRAVMRNIRQNLFWAFAFNTIGLPVAAGLLHIFGGPTMSPMLAGTAMAMSSVLVVSNALRLRFFISPHT</sequence>
<evidence type="ECO:0000313" key="20">
    <source>
        <dbReference type="EMBL" id="ACU91142.1"/>
    </source>
</evidence>
<dbReference type="EC" id="7.2.2.8" evidence="3"/>
<dbReference type="GO" id="GO:0060003">
    <property type="term" value="P:copper ion export"/>
    <property type="evidence" value="ECO:0007669"/>
    <property type="project" value="UniProtKB-ARBA"/>
</dbReference>
<dbReference type="GO" id="GO:0055070">
    <property type="term" value="P:copper ion homeostasis"/>
    <property type="evidence" value="ECO:0007669"/>
    <property type="project" value="TreeGrafter"/>
</dbReference>
<dbReference type="InterPro" id="IPR059000">
    <property type="entry name" value="ATPase_P-type_domA"/>
</dbReference>
<dbReference type="CDD" id="cd00371">
    <property type="entry name" value="HMA"/>
    <property type="match status" value="2"/>
</dbReference>
<proteinExistence type="inferred from homology"/>
<keyword evidence="10" id="KW-0187">Copper transport</keyword>
<dbReference type="PROSITE" id="PS00154">
    <property type="entry name" value="ATPASE_E1_E2"/>
    <property type="match status" value="1"/>
</dbReference>
<feature type="transmembrane region" description="Helical" evidence="18">
    <location>
        <begin position="425"/>
        <end position="447"/>
    </location>
</feature>
<dbReference type="GO" id="GO:0005886">
    <property type="term" value="C:plasma membrane"/>
    <property type="evidence" value="ECO:0007669"/>
    <property type="project" value="UniProtKB-SubCell"/>
</dbReference>
<dbReference type="NCBIfam" id="TIGR01511">
    <property type="entry name" value="ATPase-IB1_Cu"/>
    <property type="match status" value="1"/>
</dbReference>
<dbReference type="Gene3D" id="3.40.1110.10">
    <property type="entry name" value="Calcium-transporting ATPase, cytoplasmic domain N"/>
    <property type="match status" value="1"/>
</dbReference>
<keyword evidence="9 18" id="KW-0547">Nucleotide-binding</keyword>
<feature type="transmembrane region" description="Helical" evidence="18">
    <location>
        <begin position="795"/>
        <end position="814"/>
    </location>
</feature>
<dbReference type="AlphaFoldDB" id="C7LWT2"/>
<protein>
    <recommendedName>
        <fullName evidence="3">P-type Cu(+) transporter</fullName>
        <ecNumber evidence="3">7.2.2.8</ecNumber>
    </recommendedName>
</protein>
<evidence type="ECO:0000256" key="9">
    <source>
        <dbReference type="ARBA" id="ARBA00022741"/>
    </source>
</evidence>
<feature type="transmembrane region" description="Helical" evidence="18">
    <location>
        <begin position="201"/>
        <end position="220"/>
    </location>
</feature>
<dbReference type="InterPro" id="IPR027256">
    <property type="entry name" value="P-typ_ATPase_IB"/>
</dbReference>
<dbReference type="InterPro" id="IPR023214">
    <property type="entry name" value="HAD_sf"/>
</dbReference>
<keyword evidence="17 18" id="KW-0472">Membrane</keyword>
<evidence type="ECO:0000259" key="19">
    <source>
        <dbReference type="PROSITE" id="PS50846"/>
    </source>
</evidence>
<evidence type="ECO:0000256" key="16">
    <source>
        <dbReference type="ARBA" id="ARBA00023065"/>
    </source>
</evidence>
<dbReference type="Proteomes" id="UP000002216">
    <property type="component" value="Chromosome"/>
</dbReference>
<keyword evidence="6 18" id="KW-0812">Transmembrane</keyword>
<comment type="similarity">
    <text evidence="2 18">Belongs to the cation transport ATPase (P-type) (TC 3.A.3) family. Type IB subfamily.</text>
</comment>
<dbReference type="InterPro" id="IPR008250">
    <property type="entry name" value="ATPase_P-typ_transduc_dom_A_sf"/>
</dbReference>
<dbReference type="NCBIfam" id="TIGR00003">
    <property type="entry name" value="copper ion binding protein"/>
    <property type="match status" value="2"/>
</dbReference>
<dbReference type="PRINTS" id="PR00942">
    <property type="entry name" value="CUATPASEI"/>
</dbReference>
<feature type="domain" description="HMA" evidence="19">
    <location>
        <begin position="6"/>
        <end position="72"/>
    </location>
</feature>
<dbReference type="Gene3D" id="3.40.50.1000">
    <property type="entry name" value="HAD superfamily/HAD-like"/>
    <property type="match status" value="1"/>
</dbReference>
<dbReference type="SFLD" id="SFLDS00003">
    <property type="entry name" value="Haloacid_Dehalogenase"/>
    <property type="match status" value="1"/>
</dbReference>
<dbReference type="Pfam" id="PF00702">
    <property type="entry name" value="Hydrolase"/>
    <property type="match status" value="1"/>
</dbReference>
<evidence type="ECO:0000256" key="3">
    <source>
        <dbReference type="ARBA" id="ARBA00012517"/>
    </source>
</evidence>
<evidence type="ECO:0000256" key="11">
    <source>
        <dbReference type="ARBA" id="ARBA00022840"/>
    </source>
</evidence>
<dbReference type="PANTHER" id="PTHR43520">
    <property type="entry name" value="ATP7, ISOFORM B"/>
    <property type="match status" value="1"/>
</dbReference>
<dbReference type="InterPro" id="IPR017969">
    <property type="entry name" value="Heavy-metal-associated_CS"/>
</dbReference>
<dbReference type="InterPro" id="IPR001757">
    <property type="entry name" value="P_typ_ATPase"/>
</dbReference>
<dbReference type="PANTHER" id="PTHR43520:SF8">
    <property type="entry name" value="P-TYPE CU(+) TRANSPORTER"/>
    <property type="match status" value="1"/>
</dbReference>
<feature type="transmembrane region" description="Helical" evidence="18">
    <location>
        <begin position="767"/>
        <end position="789"/>
    </location>
</feature>
<dbReference type="CDD" id="cd02094">
    <property type="entry name" value="P-type_ATPase_Cu-like"/>
    <property type="match status" value="1"/>
</dbReference>
<dbReference type="SUPFAM" id="SSF81665">
    <property type="entry name" value="Calcium ATPase, transmembrane domain M"/>
    <property type="match status" value="1"/>
</dbReference>